<dbReference type="Proteomes" id="UP000221165">
    <property type="component" value="Unassembled WGS sequence"/>
</dbReference>
<evidence type="ECO:0000256" key="1">
    <source>
        <dbReference type="SAM" id="MobiDB-lite"/>
    </source>
</evidence>
<dbReference type="GeneID" id="94433722"/>
<keyword evidence="3" id="KW-1185">Reference proteome</keyword>
<evidence type="ECO:0000313" key="2">
    <source>
        <dbReference type="EMBL" id="PHJ15781.1"/>
    </source>
</evidence>
<evidence type="ECO:0000313" key="3">
    <source>
        <dbReference type="Proteomes" id="UP000221165"/>
    </source>
</evidence>
<accession>A0A2C6JBJ0</accession>
<comment type="caution">
    <text evidence="2">The sequence shown here is derived from an EMBL/GenBank/DDBJ whole genome shotgun (WGS) entry which is preliminary data.</text>
</comment>
<sequence length="222" mass="25592">MAPLITGICFCHFAFLSPNKSLLSSSSSSSTSASTTPTGIVLYCIPEEDTLSFSSSSFSSFSPILSSKTYQHLGEAEVVEEETRDALLRINYSLSSALDSHQEKVSQTLLEKEKIDENDEERKKISSSLLTRNKEKEFLRSFEKERKEKLVQLLRERTGVLETYLEADHQNRLTEQERRRRRNEIDDEQEEEGERYLAFGESQRRIQHLKKAGWMVLPIYLD</sequence>
<name>A0A2C6JBJ0_9APIC</name>
<proteinExistence type="predicted"/>
<organism evidence="2 3">
    <name type="scientific">Cystoisospora suis</name>
    <dbReference type="NCBI Taxonomy" id="483139"/>
    <lineage>
        <taxon>Eukaryota</taxon>
        <taxon>Sar</taxon>
        <taxon>Alveolata</taxon>
        <taxon>Apicomplexa</taxon>
        <taxon>Conoidasida</taxon>
        <taxon>Coccidia</taxon>
        <taxon>Eucoccidiorida</taxon>
        <taxon>Eimeriorina</taxon>
        <taxon>Sarcocystidae</taxon>
        <taxon>Cystoisospora</taxon>
    </lineage>
</organism>
<dbReference type="EMBL" id="MIGC01007329">
    <property type="protein sequence ID" value="PHJ15781.1"/>
    <property type="molecule type" value="Genomic_DNA"/>
</dbReference>
<feature type="non-terminal residue" evidence="2">
    <location>
        <position position="222"/>
    </location>
</feature>
<reference evidence="2 3" key="1">
    <citation type="journal article" date="2017" name="Int. J. Parasitol.">
        <title>The genome of the protozoan parasite Cystoisospora suis and a reverse vaccinology approach to identify vaccine candidates.</title>
        <authorList>
            <person name="Palmieri N."/>
            <person name="Shrestha A."/>
            <person name="Ruttkowski B."/>
            <person name="Beck T."/>
            <person name="Vogl C."/>
            <person name="Tomley F."/>
            <person name="Blake D.P."/>
            <person name="Joachim A."/>
        </authorList>
    </citation>
    <scope>NUCLEOTIDE SEQUENCE [LARGE SCALE GENOMIC DNA]</scope>
    <source>
        <strain evidence="2 3">Wien I</strain>
    </source>
</reference>
<dbReference type="AlphaFoldDB" id="A0A2C6JBJ0"/>
<feature type="region of interest" description="Disordered" evidence="1">
    <location>
        <begin position="172"/>
        <end position="193"/>
    </location>
</feature>
<protein>
    <submittedName>
        <fullName evidence="2">Uncharacterized protein</fullName>
    </submittedName>
</protein>
<dbReference type="RefSeq" id="XP_067917513.1">
    <property type="nucleotide sequence ID" value="XM_068070511.1"/>
</dbReference>
<dbReference type="VEuPathDB" id="ToxoDB:CSUI_010407"/>
<gene>
    <name evidence="2" type="ORF">CSUI_010407</name>
</gene>